<dbReference type="InterPro" id="IPR001296">
    <property type="entry name" value="Glyco_trans_1"/>
</dbReference>
<dbReference type="Proteomes" id="UP000885830">
    <property type="component" value="Unassembled WGS sequence"/>
</dbReference>
<evidence type="ECO:0000313" key="3">
    <source>
        <dbReference type="EMBL" id="HHL43427.1"/>
    </source>
</evidence>
<dbReference type="Gene3D" id="3.40.50.2000">
    <property type="entry name" value="Glycogen Phosphorylase B"/>
    <property type="match status" value="2"/>
</dbReference>
<reference evidence="3" key="1">
    <citation type="journal article" date="2020" name="mSystems">
        <title>Genome- and Community-Level Interaction Insights into Carbon Utilization and Element Cycling Functions of Hydrothermarchaeota in Hydrothermal Sediment.</title>
        <authorList>
            <person name="Zhou Z."/>
            <person name="Liu Y."/>
            <person name="Xu W."/>
            <person name="Pan J."/>
            <person name="Luo Z.H."/>
            <person name="Li M."/>
        </authorList>
    </citation>
    <scope>NUCLEOTIDE SEQUENCE [LARGE SCALE GENOMIC DNA]</scope>
    <source>
        <strain evidence="3">HyVt-485</strain>
    </source>
</reference>
<sequence>MNILQIVPELNAGGVEGTVVEIAEALAQNGHVAHVASAGGRLESALAKLGAVHHTLPLASKNPLSIRPNTKALIGIIRKFDIDIVHARSRAPAWAAKAAADGTKTPFITTYHGIYNAKSGLKRRYNRIMAKGDLVIANSEFTKAHIIREHGLPADRIIVIPRGVDPQVFNPALFSADDMAVQRQNWGVPNTRPLLLHPGRLTRWKGQLVSLGALDMLHKAGIDAHLVILGDAQGRDKYVEELKSKTKAADLTNRVTFAPHTSNMPIAYAASDIVLVPSTEPEAFGRTAIEAGAMEKPVIASDHGGTKETIIHGETGALFPPGNAGALAQSIQKMLSLEPAKRAQITSQARAHIREKYSTASLQKATLAVYRRIIAQK</sequence>
<dbReference type="SUPFAM" id="SSF53756">
    <property type="entry name" value="UDP-Glycosyltransferase/glycogen phosphorylase"/>
    <property type="match status" value="1"/>
</dbReference>
<feature type="domain" description="Glycosyl transferase family 1" evidence="1">
    <location>
        <begin position="181"/>
        <end position="351"/>
    </location>
</feature>
<dbReference type="Pfam" id="PF13439">
    <property type="entry name" value="Glyco_transf_4"/>
    <property type="match status" value="1"/>
</dbReference>
<evidence type="ECO:0000259" key="1">
    <source>
        <dbReference type="Pfam" id="PF00534"/>
    </source>
</evidence>
<dbReference type="PANTHER" id="PTHR45947:SF3">
    <property type="entry name" value="SULFOQUINOVOSYL TRANSFERASE SQD2"/>
    <property type="match status" value="1"/>
</dbReference>
<dbReference type="AlphaFoldDB" id="A0A7C5R7Q5"/>
<feature type="domain" description="Glycosyltransferase subfamily 4-like N-terminal" evidence="2">
    <location>
        <begin position="13"/>
        <end position="167"/>
    </location>
</feature>
<protein>
    <submittedName>
        <fullName evidence="3">Glycosyltransferase</fullName>
    </submittedName>
</protein>
<accession>A0A7C5R7Q5</accession>
<dbReference type="PANTHER" id="PTHR45947">
    <property type="entry name" value="SULFOQUINOVOSYL TRANSFERASE SQD2"/>
    <property type="match status" value="1"/>
</dbReference>
<organism evidence="3">
    <name type="scientific">Hellea balneolensis</name>
    <dbReference type="NCBI Taxonomy" id="287478"/>
    <lineage>
        <taxon>Bacteria</taxon>
        <taxon>Pseudomonadati</taxon>
        <taxon>Pseudomonadota</taxon>
        <taxon>Alphaproteobacteria</taxon>
        <taxon>Maricaulales</taxon>
        <taxon>Robiginitomaculaceae</taxon>
        <taxon>Hellea</taxon>
    </lineage>
</organism>
<dbReference type="CDD" id="cd03819">
    <property type="entry name" value="GT4_WavL-like"/>
    <property type="match status" value="1"/>
</dbReference>
<name>A0A7C5R7Q5_9PROT</name>
<dbReference type="GO" id="GO:0016757">
    <property type="term" value="F:glycosyltransferase activity"/>
    <property type="evidence" value="ECO:0007669"/>
    <property type="project" value="InterPro"/>
</dbReference>
<dbReference type="InterPro" id="IPR050194">
    <property type="entry name" value="Glycosyltransferase_grp1"/>
</dbReference>
<dbReference type="Pfam" id="PF00534">
    <property type="entry name" value="Glycos_transf_1"/>
    <property type="match status" value="1"/>
</dbReference>
<dbReference type="EMBL" id="DRMJ01000385">
    <property type="protein sequence ID" value="HHL43427.1"/>
    <property type="molecule type" value="Genomic_DNA"/>
</dbReference>
<dbReference type="InterPro" id="IPR028098">
    <property type="entry name" value="Glyco_trans_4-like_N"/>
</dbReference>
<proteinExistence type="predicted"/>
<comment type="caution">
    <text evidence="3">The sequence shown here is derived from an EMBL/GenBank/DDBJ whole genome shotgun (WGS) entry which is preliminary data.</text>
</comment>
<evidence type="ECO:0000259" key="2">
    <source>
        <dbReference type="Pfam" id="PF13439"/>
    </source>
</evidence>
<gene>
    <name evidence="3" type="ORF">ENJ42_07415</name>
</gene>